<proteinExistence type="predicted"/>
<dbReference type="GO" id="GO:0015074">
    <property type="term" value="P:DNA integration"/>
    <property type="evidence" value="ECO:0007669"/>
    <property type="project" value="InterPro"/>
</dbReference>
<dbReference type="PROSITE" id="PS51900">
    <property type="entry name" value="CB"/>
    <property type="match status" value="1"/>
</dbReference>
<name>A0A0S4J0Q4_BODSA</name>
<sequence length="281" mass="32193">MTKKRVQAYIEDSISKGTLSQYQARIKNIQKYLHDSNEATLTLDVFADFLDVLKARTQNANKNTAEGYRSAVLFYQRTYGTWTSGGDCWADGWACRKMIAGFGYEGKTKGRPRGQVTPDMFSQMMIVARKSHRSFAPALELAYRVALRPHQVVSLQHGDFDGTTLLLPDKRSKATNNFPQYTRKHIIDPEAHWMLEKLEATRTGRYFDFNETDLRECFKNIGATLGWPRLQQAYDGPHCLRHGGMSHLEKLLVHRPDTTTNEILQVSPTTRARYTKPNTLR</sequence>
<accession>A0A0S4J0Q4</accession>
<dbReference type="InterPro" id="IPR004107">
    <property type="entry name" value="Integrase_SAM-like_N"/>
</dbReference>
<reference evidence="4" key="1">
    <citation type="submission" date="2015-09" db="EMBL/GenBank/DDBJ databases">
        <authorList>
            <consortium name="Pathogen Informatics"/>
        </authorList>
    </citation>
    <scope>NUCLEOTIDE SEQUENCE [LARGE SCALE GENOMIC DNA]</scope>
    <source>
        <strain evidence="4">Lake Konstanz</strain>
    </source>
</reference>
<dbReference type="InterPro" id="IPR013762">
    <property type="entry name" value="Integrase-like_cat_sf"/>
</dbReference>
<organism evidence="3 4">
    <name type="scientific">Bodo saltans</name>
    <name type="common">Flagellated protozoan</name>
    <dbReference type="NCBI Taxonomy" id="75058"/>
    <lineage>
        <taxon>Eukaryota</taxon>
        <taxon>Discoba</taxon>
        <taxon>Euglenozoa</taxon>
        <taxon>Kinetoplastea</taxon>
        <taxon>Metakinetoplastina</taxon>
        <taxon>Eubodonida</taxon>
        <taxon>Bodonidae</taxon>
        <taxon>Bodo</taxon>
    </lineage>
</organism>
<dbReference type="EMBL" id="CYKH01000830">
    <property type="protein sequence ID" value="CUG47148.1"/>
    <property type="molecule type" value="Genomic_DNA"/>
</dbReference>
<dbReference type="GO" id="GO:0003677">
    <property type="term" value="F:DNA binding"/>
    <property type="evidence" value="ECO:0007669"/>
    <property type="project" value="InterPro"/>
</dbReference>
<keyword evidence="4" id="KW-1185">Reference proteome</keyword>
<protein>
    <recommendedName>
        <fullName evidence="2">Core-binding (CB) domain-containing protein</fullName>
    </recommendedName>
</protein>
<dbReference type="InterPro" id="IPR044068">
    <property type="entry name" value="CB"/>
</dbReference>
<evidence type="ECO:0000256" key="1">
    <source>
        <dbReference type="ARBA" id="ARBA00023172"/>
    </source>
</evidence>
<dbReference type="AlphaFoldDB" id="A0A0S4J0Q4"/>
<dbReference type="VEuPathDB" id="TriTrypDB:BSAL_79885c"/>
<dbReference type="Proteomes" id="UP000051952">
    <property type="component" value="Unassembled WGS sequence"/>
</dbReference>
<dbReference type="Pfam" id="PF02899">
    <property type="entry name" value="Phage_int_SAM_1"/>
    <property type="match status" value="1"/>
</dbReference>
<evidence type="ECO:0000313" key="4">
    <source>
        <dbReference type="Proteomes" id="UP000051952"/>
    </source>
</evidence>
<feature type="domain" description="Core-binding (CB)" evidence="2">
    <location>
        <begin position="1"/>
        <end position="80"/>
    </location>
</feature>
<evidence type="ECO:0000313" key="3">
    <source>
        <dbReference type="EMBL" id="CUG47148.1"/>
    </source>
</evidence>
<dbReference type="GO" id="GO:0006310">
    <property type="term" value="P:DNA recombination"/>
    <property type="evidence" value="ECO:0007669"/>
    <property type="project" value="UniProtKB-KW"/>
</dbReference>
<dbReference type="Gene3D" id="1.10.443.10">
    <property type="entry name" value="Intergrase catalytic core"/>
    <property type="match status" value="1"/>
</dbReference>
<dbReference type="SUPFAM" id="SSF56349">
    <property type="entry name" value="DNA breaking-rejoining enzymes"/>
    <property type="match status" value="1"/>
</dbReference>
<gene>
    <name evidence="3" type="ORF">BSAL_79885c</name>
</gene>
<keyword evidence="1" id="KW-0233">DNA recombination</keyword>
<evidence type="ECO:0000259" key="2">
    <source>
        <dbReference type="PROSITE" id="PS51900"/>
    </source>
</evidence>
<dbReference type="InterPro" id="IPR011010">
    <property type="entry name" value="DNA_brk_join_enz"/>
</dbReference>